<keyword evidence="4" id="KW-0032">Aminotransferase</keyword>
<evidence type="ECO:0000256" key="4">
    <source>
        <dbReference type="ARBA" id="ARBA00022576"/>
    </source>
</evidence>
<sequence length="1255" mass="137041">MKYQLIAAVARHAACTVDRLHRHTRRRLSRLPAVRWGRHPATVSGPAVILFPCRPNRLCCGLAGIIAVKGRAEQATAVDLSALPPLVETADNAGLQSDLKQSEAIVDGYLGGRGTHDTLLAAIRSLKQETPFLGIFKDPAAQKTLARLSDRLSGIVQREQALLVRQAGSLDTRAVDIVSARIESLKDMIWCLDVELAGNIERIRSLMPADGHQGADRCITVFRQINAVLNSIDRLEVRGRDSAGISILFHLPEETYDRLQAEFNRKGQAAAFDQRMNREVLGNNSISMNRSTTDDGKPSVALTLVYKIAAEIGSLGDNIRFLRRQIREDAILQQIADAEHSFHTVSSHTRWASVGAITEPNCHPVDNTVSGDTLNGGPIIHACLNGDIDNYLELRAAMEASGRSIPPSITTDTKIIPLQVERYLETGAGVAEAFRLAVNDFQGSHAIAMHTDLAPGKFFLAQKGSGQAVFVGLANDHYMPASEVYGFIEETANFLKMNGEQVVDGKAGKTQGQIFVLDQRSSGGLSGISAMYYDGTPIVLTDTDIKHTEITSRDIDRQNFPHYFLKEISEAPLSVERTLLNRWKIADSGDGPHYVIHLDERTFPGGLEAAFAEDRIRRIFFVGQGTAGVAAQACADILKSYLADPAIQLRALKASELSGFELNEGDDKNSMADTLVVAISQSGTTTDTNRTVDMVKARGARTLAIVNRRDSDITFKVDGVLYTSSGRDIEMSVASTKAFYSQIVAGALLGLKVASITGRRSSEFLSDQLAELLQIPGHMRTVLAMGESIQASARRLAATKTYWAAVGSGPNKASADEIRIKLSELCYKTISSDYVEDKKHIDLSSEPLIIVCAAGAKGTVIGDIIKDTAIFKAHKAAPVVIADEGEERFGPYADDVFHVPQVSPQFAPILNTLVGHIWGYHAALAIHEGSRFLHDVRESIHSTLDDLAEQGLDVYEVVLEKTFREKIAGFYQAFRSRRRASQFPTAITHASDLTLLFKYLSGRLPLTDFEMDFGLKGTAKNVLNTLFRVLGESINLMSRPVDAIKHQAKTVTVGTSRISERVEGILFDALVDHALDIAQVINRNVIVMKNIQGVIDRVKGSILYRIDGLGLLGDPTEQTTIDILKKTGILAELPSRVETDNVLKGTKRIIVGKGNVYIGKGRKDGRSIVVIPATSEDPTDGSRIRYLLLLNIAFKASIPLDRKIKALGGKYEHIKNIVQENSIPWADAYLNDVPVDDLFGRSAEKLAEAMVARRG</sequence>
<proteinExistence type="predicted"/>
<keyword evidence="5" id="KW-0808">Transferase</keyword>
<dbReference type="PROSITE" id="PS51464">
    <property type="entry name" value="SIS"/>
    <property type="match status" value="1"/>
</dbReference>
<dbReference type="PANTHER" id="PTHR10937">
    <property type="entry name" value="GLUCOSAMINE--FRUCTOSE-6-PHOSPHATE AMINOTRANSFERASE, ISOMERIZING"/>
    <property type="match status" value="1"/>
</dbReference>
<feature type="domain" description="Glutamine amidotransferase type-2" evidence="8">
    <location>
        <begin position="191"/>
        <end position="508"/>
    </location>
</feature>
<evidence type="ECO:0000259" key="9">
    <source>
        <dbReference type="PROSITE" id="PS51464"/>
    </source>
</evidence>
<protein>
    <recommendedName>
        <fullName evidence="3">Glutamine--fructose-6-phosphate aminotransferase [isomerizing]</fullName>
        <ecNumber evidence="2">2.6.1.16</ecNumber>
    </recommendedName>
</protein>
<evidence type="ECO:0000256" key="1">
    <source>
        <dbReference type="ARBA" id="ARBA00001031"/>
    </source>
</evidence>
<accession>A0A5K7Z602</accession>
<comment type="catalytic activity">
    <reaction evidence="1">
        <text>D-fructose 6-phosphate + L-glutamine = D-glucosamine 6-phosphate + L-glutamate</text>
        <dbReference type="Rhea" id="RHEA:13237"/>
        <dbReference type="ChEBI" id="CHEBI:29985"/>
        <dbReference type="ChEBI" id="CHEBI:58359"/>
        <dbReference type="ChEBI" id="CHEBI:58725"/>
        <dbReference type="ChEBI" id="CHEBI:61527"/>
        <dbReference type="EC" id="2.6.1.16"/>
    </reaction>
</comment>
<dbReference type="InterPro" id="IPR046348">
    <property type="entry name" value="SIS_dom_sf"/>
</dbReference>
<keyword evidence="11" id="KW-1185">Reference proteome</keyword>
<dbReference type="EMBL" id="AP021874">
    <property type="protein sequence ID" value="BBO72007.1"/>
    <property type="molecule type" value="Genomic_DNA"/>
</dbReference>
<dbReference type="Pfam" id="PF01380">
    <property type="entry name" value="SIS"/>
    <property type="match status" value="1"/>
</dbReference>
<name>A0A5K7Z602_9BACT</name>
<dbReference type="InterPro" id="IPR001347">
    <property type="entry name" value="SIS_dom"/>
</dbReference>
<dbReference type="GO" id="GO:0006002">
    <property type="term" value="P:fructose 6-phosphate metabolic process"/>
    <property type="evidence" value="ECO:0007669"/>
    <property type="project" value="TreeGrafter"/>
</dbReference>
<keyword evidence="6" id="KW-0677">Repeat</keyword>
<dbReference type="SUPFAM" id="SSF53697">
    <property type="entry name" value="SIS domain"/>
    <property type="match status" value="1"/>
</dbReference>
<evidence type="ECO:0000256" key="3">
    <source>
        <dbReference type="ARBA" id="ARBA00016090"/>
    </source>
</evidence>
<dbReference type="Proteomes" id="UP000427906">
    <property type="component" value="Chromosome"/>
</dbReference>
<feature type="domain" description="SIS" evidence="9">
    <location>
        <begin position="607"/>
        <end position="759"/>
    </location>
</feature>
<dbReference type="CDD" id="cd05008">
    <property type="entry name" value="SIS_GlmS_GlmD_1"/>
    <property type="match status" value="1"/>
</dbReference>
<dbReference type="GO" id="GO:0006487">
    <property type="term" value="P:protein N-linked glycosylation"/>
    <property type="evidence" value="ECO:0007669"/>
    <property type="project" value="TreeGrafter"/>
</dbReference>
<evidence type="ECO:0000313" key="11">
    <source>
        <dbReference type="Proteomes" id="UP000427906"/>
    </source>
</evidence>
<reference evidence="10 11" key="1">
    <citation type="submission" date="2019-11" db="EMBL/GenBank/DDBJ databases">
        <title>Comparative genomics of hydrocarbon-degrading Desulfosarcina strains.</title>
        <authorList>
            <person name="Watanabe M."/>
            <person name="Kojima H."/>
            <person name="Fukui M."/>
        </authorList>
    </citation>
    <scope>NUCLEOTIDE SEQUENCE [LARGE SCALE GENOMIC DNA]</scope>
    <source>
        <strain evidence="10 11">PL12</strain>
    </source>
</reference>
<dbReference type="RefSeq" id="WP_155319770.1">
    <property type="nucleotide sequence ID" value="NZ_AP021874.1"/>
</dbReference>
<dbReference type="KEGG" id="dalk:DSCA_59370"/>
<evidence type="ECO:0000256" key="6">
    <source>
        <dbReference type="ARBA" id="ARBA00022737"/>
    </source>
</evidence>
<dbReference type="AlphaFoldDB" id="A0A5K7Z602"/>
<dbReference type="InterPro" id="IPR017932">
    <property type="entry name" value="GATase_2_dom"/>
</dbReference>
<dbReference type="InterPro" id="IPR035466">
    <property type="entry name" value="GlmS/AgaS_SIS"/>
</dbReference>
<gene>
    <name evidence="10" type="ORF">DSCA_59370</name>
</gene>
<dbReference type="SUPFAM" id="SSF56235">
    <property type="entry name" value="N-terminal nucleophile aminohydrolases (Ntn hydrolases)"/>
    <property type="match status" value="1"/>
</dbReference>
<dbReference type="GO" id="GO:0004360">
    <property type="term" value="F:glutamine-fructose-6-phosphate transaminase (isomerizing) activity"/>
    <property type="evidence" value="ECO:0007669"/>
    <property type="project" value="UniProtKB-EC"/>
</dbReference>
<dbReference type="OrthoDB" id="9761808at2"/>
<dbReference type="PANTHER" id="PTHR10937:SF0">
    <property type="entry name" value="GLUTAMINE--FRUCTOSE-6-PHOSPHATE TRANSAMINASE (ISOMERIZING)"/>
    <property type="match status" value="1"/>
</dbReference>
<evidence type="ECO:0000256" key="7">
    <source>
        <dbReference type="ARBA" id="ARBA00022962"/>
    </source>
</evidence>
<dbReference type="PROSITE" id="PS51278">
    <property type="entry name" value="GATASE_TYPE_2"/>
    <property type="match status" value="1"/>
</dbReference>
<evidence type="ECO:0000313" key="10">
    <source>
        <dbReference type="EMBL" id="BBO72007.1"/>
    </source>
</evidence>
<dbReference type="EC" id="2.6.1.16" evidence="2"/>
<dbReference type="GO" id="GO:0097367">
    <property type="term" value="F:carbohydrate derivative binding"/>
    <property type="evidence" value="ECO:0007669"/>
    <property type="project" value="InterPro"/>
</dbReference>
<dbReference type="Gene3D" id="3.60.20.10">
    <property type="entry name" value="Glutamine Phosphoribosylpyrophosphate, subunit 1, domain 1"/>
    <property type="match status" value="1"/>
</dbReference>
<dbReference type="GO" id="GO:0006047">
    <property type="term" value="P:UDP-N-acetylglucosamine metabolic process"/>
    <property type="evidence" value="ECO:0007669"/>
    <property type="project" value="TreeGrafter"/>
</dbReference>
<evidence type="ECO:0000259" key="8">
    <source>
        <dbReference type="PROSITE" id="PS51278"/>
    </source>
</evidence>
<evidence type="ECO:0000256" key="5">
    <source>
        <dbReference type="ARBA" id="ARBA00022679"/>
    </source>
</evidence>
<organism evidence="10 11">
    <name type="scientific">Desulfosarcina alkanivorans</name>
    <dbReference type="NCBI Taxonomy" id="571177"/>
    <lineage>
        <taxon>Bacteria</taxon>
        <taxon>Pseudomonadati</taxon>
        <taxon>Thermodesulfobacteriota</taxon>
        <taxon>Desulfobacteria</taxon>
        <taxon>Desulfobacterales</taxon>
        <taxon>Desulfosarcinaceae</taxon>
        <taxon>Desulfosarcina</taxon>
    </lineage>
</organism>
<dbReference type="Gene3D" id="3.40.50.10490">
    <property type="entry name" value="Glucose-6-phosphate isomerase like protein, domain 1"/>
    <property type="match status" value="2"/>
</dbReference>
<dbReference type="InterPro" id="IPR029055">
    <property type="entry name" value="Ntn_hydrolases_N"/>
</dbReference>
<keyword evidence="7" id="KW-0315">Glutamine amidotransferase</keyword>
<evidence type="ECO:0000256" key="2">
    <source>
        <dbReference type="ARBA" id="ARBA00012916"/>
    </source>
</evidence>